<comment type="caution">
    <text evidence="10">The sequence shown here is derived from an EMBL/GenBank/DDBJ whole genome shotgun (WGS) entry which is preliminary data.</text>
</comment>
<sequence length="103" mass="12014">MAEKFEALEQQLELFIENTRQMGIIVSDFQPQGQNVLNQKIQTMVTEMNEIDKMRSQIENVHVPMEVFDYIDQGRNPNLYTKDCLEKALAKNEHVKGKTDNLK</sequence>
<evidence type="ECO:0000256" key="3">
    <source>
        <dbReference type="ARBA" id="ARBA00019617"/>
    </source>
</evidence>
<comment type="function">
    <text evidence="9">Component of the Mediator complex, a coactivator involved in the regulated transcription of nearly all RNA polymerase II-dependent genes. Mediator functions as a bridge to convey information from gene-specific regulatory proteins to the basal RNA polymerase II transcription machinery. Mediator is recruited to promoters by direct interactions with regulatory proteins and serves as a scaffold for the assembly of a functional preinitiation complex with RNA polymerase II and the general transcription factors.</text>
</comment>
<dbReference type="InterPro" id="IPR019145">
    <property type="entry name" value="Mediator_Med10"/>
</dbReference>
<keyword evidence="7 9" id="KW-0539">Nucleus</keyword>
<keyword evidence="11" id="KW-1185">Reference proteome</keyword>
<comment type="subunit">
    <text evidence="9">Component of the Mediator complex.</text>
</comment>
<dbReference type="EMBL" id="BMAT01008157">
    <property type="protein sequence ID" value="GFR79078.1"/>
    <property type="molecule type" value="Genomic_DNA"/>
</dbReference>
<evidence type="ECO:0000256" key="9">
    <source>
        <dbReference type="RuleBase" id="RU364146"/>
    </source>
</evidence>
<comment type="subcellular location">
    <subcellularLocation>
        <location evidence="1 9">Nucleus</location>
    </subcellularLocation>
</comment>
<evidence type="ECO:0000256" key="1">
    <source>
        <dbReference type="ARBA" id="ARBA00004123"/>
    </source>
</evidence>
<comment type="similarity">
    <text evidence="2 9">Belongs to the Mediator complex subunit 10 family.</text>
</comment>
<gene>
    <name evidence="9" type="primary">MED10</name>
    <name evidence="10" type="ORF">ElyMa_004011100</name>
</gene>
<keyword evidence="4 9" id="KW-0805">Transcription regulation</keyword>
<evidence type="ECO:0000256" key="6">
    <source>
        <dbReference type="ARBA" id="ARBA00023163"/>
    </source>
</evidence>
<dbReference type="GO" id="GO:0016592">
    <property type="term" value="C:mediator complex"/>
    <property type="evidence" value="ECO:0007669"/>
    <property type="project" value="InterPro"/>
</dbReference>
<proteinExistence type="inferred from homology"/>
<dbReference type="PANTHER" id="PTHR13345:SF13">
    <property type="entry name" value="MEDIATOR OF RNA POLYMERASE II TRANSCRIPTION SUBUNIT 10"/>
    <property type="match status" value="1"/>
</dbReference>
<dbReference type="AlphaFoldDB" id="A0AAV4G0H7"/>
<organism evidence="10 11">
    <name type="scientific">Elysia marginata</name>
    <dbReference type="NCBI Taxonomy" id="1093978"/>
    <lineage>
        <taxon>Eukaryota</taxon>
        <taxon>Metazoa</taxon>
        <taxon>Spiralia</taxon>
        <taxon>Lophotrochozoa</taxon>
        <taxon>Mollusca</taxon>
        <taxon>Gastropoda</taxon>
        <taxon>Heterobranchia</taxon>
        <taxon>Euthyneura</taxon>
        <taxon>Panpulmonata</taxon>
        <taxon>Sacoglossa</taxon>
        <taxon>Placobranchoidea</taxon>
        <taxon>Plakobranchidae</taxon>
        <taxon>Elysia</taxon>
    </lineage>
</organism>
<dbReference type="PANTHER" id="PTHR13345">
    <property type="entry name" value="MEDIATOR OF RNA POLYMERASE II TRANSCRIPTION SUBUNIT 10"/>
    <property type="match status" value="1"/>
</dbReference>
<evidence type="ECO:0000313" key="11">
    <source>
        <dbReference type="Proteomes" id="UP000762676"/>
    </source>
</evidence>
<dbReference type="GO" id="GO:0006357">
    <property type="term" value="P:regulation of transcription by RNA polymerase II"/>
    <property type="evidence" value="ECO:0007669"/>
    <property type="project" value="InterPro"/>
</dbReference>
<keyword evidence="6 9" id="KW-0804">Transcription</keyword>
<evidence type="ECO:0000256" key="2">
    <source>
        <dbReference type="ARBA" id="ARBA00005389"/>
    </source>
</evidence>
<evidence type="ECO:0000256" key="4">
    <source>
        <dbReference type="ARBA" id="ARBA00023015"/>
    </source>
</evidence>
<name>A0AAV4G0H7_9GAST</name>
<dbReference type="Pfam" id="PF09748">
    <property type="entry name" value="Med10"/>
    <property type="match status" value="1"/>
</dbReference>
<evidence type="ECO:0000256" key="8">
    <source>
        <dbReference type="ARBA" id="ARBA00032004"/>
    </source>
</evidence>
<dbReference type="Proteomes" id="UP000762676">
    <property type="component" value="Unassembled WGS sequence"/>
</dbReference>
<evidence type="ECO:0000313" key="10">
    <source>
        <dbReference type="EMBL" id="GFR79078.1"/>
    </source>
</evidence>
<accession>A0AAV4G0H7</accession>
<keyword evidence="5 9" id="KW-0010">Activator</keyword>
<reference evidence="10 11" key="1">
    <citation type="journal article" date="2021" name="Elife">
        <title>Chloroplast acquisition without the gene transfer in kleptoplastic sea slugs, Plakobranchus ocellatus.</title>
        <authorList>
            <person name="Maeda T."/>
            <person name="Takahashi S."/>
            <person name="Yoshida T."/>
            <person name="Shimamura S."/>
            <person name="Takaki Y."/>
            <person name="Nagai Y."/>
            <person name="Toyoda A."/>
            <person name="Suzuki Y."/>
            <person name="Arimoto A."/>
            <person name="Ishii H."/>
            <person name="Satoh N."/>
            <person name="Nishiyama T."/>
            <person name="Hasebe M."/>
            <person name="Maruyama T."/>
            <person name="Minagawa J."/>
            <person name="Obokata J."/>
            <person name="Shigenobu S."/>
        </authorList>
    </citation>
    <scope>NUCLEOTIDE SEQUENCE [LARGE SCALE GENOMIC DNA]</scope>
</reference>
<dbReference type="GO" id="GO:0003712">
    <property type="term" value="F:transcription coregulator activity"/>
    <property type="evidence" value="ECO:0007669"/>
    <property type="project" value="InterPro"/>
</dbReference>
<feature type="non-terminal residue" evidence="10">
    <location>
        <position position="103"/>
    </location>
</feature>
<evidence type="ECO:0000256" key="7">
    <source>
        <dbReference type="ARBA" id="ARBA00023242"/>
    </source>
</evidence>
<protein>
    <recommendedName>
        <fullName evidence="3 9">Mediator of RNA polymerase II transcription subunit 10</fullName>
    </recommendedName>
    <alternativeName>
        <fullName evidence="8 9">Mediator complex subunit 10</fullName>
    </alternativeName>
</protein>
<evidence type="ECO:0000256" key="5">
    <source>
        <dbReference type="ARBA" id="ARBA00023159"/>
    </source>
</evidence>